<evidence type="ECO:0000313" key="2">
    <source>
        <dbReference type="Proteomes" id="UP001595998"/>
    </source>
</evidence>
<keyword evidence="2" id="KW-1185">Reference proteome</keyword>
<protein>
    <submittedName>
        <fullName evidence="1">Uncharacterized protein</fullName>
    </submittedName>
</protein>
<organism evidence="1 2">
    <name type="scientific">Deinococcus navajonensis</name>
    <dbReference type="NCBI Taxonomy" id="309884"/>
    <lineage>
        <taxon>Bacteria</taxon>
        <taxon>Thermotogati</taxon>
        <taxon>Deinococcota</taxon>
        <taxon>Deinococci</taxon>
        <taxon>Deinococcales</taxon>
        <taxon>Deinococcaceae</taxon>
        <taxon>Deinococcus</taxon>
    </lineage>
</organism>
<name>A0ABV8XMV1_9DEIO</name>
<gene>
    <name evidence="1" type="ORF">ACFOZ9_05020</name>
</gene>
<dbReference type="EMBL" id="JBHSEH010000005">
    <property type="protein sequence ID" value="MFC4425565.1"/>
    <property type="molecule type" value="Genomic_DNA"/>
</dbReference>
<comment type="caution">
    <text evidence="1">The sequence shown here is derived from an EMBL/GenBank/DDBJ whole genome shotgun (WGS) entry which is preliminary data.</text>
</comment>
<proteinExistence type="predicted"/>
<reference evidence="2" key="1">
    <citation type="journal article" date="2019" name="Int. J. Syst. Evol. Microbiol.">
        <title>The Global Catalogue of Microorganisms (GCM) 10K type strain sequencing project: providing services to taxonomists for standard genome sequencing and annotation.</title>
        <authorList>
            <consortium name="The Broad Institute Genomics Platform"/>
            <consortium name="The Broad Institute Genome Sequencing Center for Infectious Disease"/>
            <person name="Wu L."/>
            <person name="Ma J."/>
        </authorList>
    </citation>
    <scope>NUCLEOTIDE SEQUENCE [LARGE SCALE GENOMIC DNA]</scope>
    <source>
        <strain evidence="2">CCUG 56029</strain>
    </source>
</reference>
<sequence>MSIYDCMVAPANWPADLATLRGQPDQALEWVRLTDLASARVEPASVQQLLEQHAGLRHVVQVD</sequence>
<dbReference type="RefSeq" id="WP_380037080.1">
    <property type="nucleotide sequence ID" value="NZ_JBHSEH010000005.1"/>
</dbReference>
<evidence type="ECO:0000313" key="1">
    <source>
        <dbReference type="EMBL" id="MFC4425565.1"/>
    </source>
</evidence>
<accession>A0ABV8XMV1</accession>
<dbReference type="Proteomes" id="UP001595998">
    <property type="component" value="Unassembled WGS sequence"/>
</dbReference>